<organism evidence="1 2">
    <name type="scientific">Leptothrix discophora</name>
    <dbReference type="NCBI Taxonomy" id="89"/>
    <lineage>
        <taxon>Bacteria</taxon>
        <taxon>Pseudomonadati</taxon>
        <taxon>Pseudomonadota</taxon>
        <taxon>Betaproteobacteria</taxon>
        <taxon>Burkholderiales</taxon>
        <taxon>Sphaerotilaceae</taxon>
        <taxon>Leptothrix</taxon>
    </lineage>
</organism>
<comment type="caution">
    <text evidence="1">The sequence shown here is derived from an EMBL/GenBank/DDBJ whole genome shotgun (WGS) entry which is preliminary data.</text>
</comment>
<reference evidence="1 2" key="1">
    <citation type="submission" date="2023-08" db="EMBL/GenBank/DDBJ databases">
        <authorList>
            <person name="Roldan D.M."/>
            <person name="Menes R.J."/>
        </authorList>
    </citation>
    <scope>NUCLEOTIDE SEQUENCE [LARGE SCALE GENOMIC DNA]</scope>
    <source>
        <strain evidence="1 2">CCM 2812</strain>
    </source>
</reference>
<sequence length="64" mass="7003">MSVMTWLYAAVVLADAATPSSVRRTLLVSRAFMGSSRFGAIAWVDWRIGRPGDVFFDDVAHALS</sequence>
<dbReference type="Proteomes" id="UP001235760">
    <property type="component" value="Unassembled WGS sequence"/>
</dbReference>
<proteinExistence type="predicted"/>
<accession>A0ABT9G750</accession>
<dbReference type="EMBL" id="JAUZEE010000010">
    <property type="protein sequence ID" value="MDP4302250.1"/>
    <property type="molecule type" value="Genomic_DNA"/>
</dbReference>
<gene>
    <name evidence="1" type="ORF">Q8X39_16560</name>
</gene>
<evidence type="ECO:0008006" key="3">
    <source>
        <dbReference type="Google" id="ProtNLM"/>
    </source>
</evidence>
<evidence type="ECO:0000313" key="1">
    <source>
        <dbReference type="EMBL" id="MDP4302250.1"/>
    </source>
</evidence>
<keyword evidence="2" id="KW-1185">Reference proteome</keyword>
<dbReference type="RefSeq" id="WP_305750793.1">
    <property type="nucleotide sequence ID" value="NZ_JAUZEE010000010.1"/>
</dbReference>
<protein>
    <recommendedName>
        <fullName evidence="3">Secreted protein</fullName>
    </recommendedName>
</protein>
<evidence type="ECO:0000313" key="2">
    <source>
        <dbReference type="Proteomes" id="UP001235760"/>
    </source>
</evidence>
<name>A0ABT9G750_LEPDI</name>